<proteinExistence type="predicted"/>
<dbReference type="EMBL" id="CBMG010002530">
    <property type="protein sequence ID" value="CEG03814.1"/>
    <property type="molecule type" value="Genomic_DNA"/>
</dbReference>
<reference evidence="2" key="1">
    <citation type="submission" date="2013-05" db="EMBL/GenBank/DDBJ databases">
        <title>Draft genome sequences of six wheat associated Fusarium spp. isolates.</title>
        <authorList>
            <person name="Moolhuijzen P.M."/>
            <person name="Manners J.M."/>
            <person name="Wilcox S."/>
            <person name="Bellgard M.I."/>
            <person name="Gardiner D.M."/>
        </authorList>
    </citation>
    <scope>NUCLEOTIDE SEQUENCE</scope>
    <source>
        <strain evidence="2">CS5907</strain>
    </source>
</reference>
<name>A0A090M9Q7_9HYPO</name>
<evidence type="ECO:0000313" key="2">
    <source>
        <dbReference type="EMBL" id="CEG03814.1"/>
    </source>
</evidence>
<comment type="caution">
    <text evidence="2">The sequence shown here is derived from an EMBL/GenBank/DDBJ whole genome shotgun (WGS) entry which is preliminary data.</text>
</comment>
<sequence length="152" mass="15619">MTPSKATISDGSQENDDTNDLVILSSPLSTPFTTSPELVSFQSLADQTLTPLSMMDDSCFIDTGKSNSICLESRSVSAGPDKPLASVNQSPSSTAGWPAEASNPSTKSQQTADPLRCTGTGAPRPKIAAPHSTSPSPPLVSGALIPISTSVE</sequence>
<feature type="region of interest" description="Disordered" evidence="1">
    <location>
        <begin position="1"/>
        <end position="21"/>
    </location>
</feature>
<feature type="compositionally biased region" description="Polar residues" evidence="1">
    <location>
        <begin position="102"/>
        <end position="112"/>
    </location>
</feature>
<feature type="compositionally biased region" description="Polar residues" evidence="1">
    <location>
        <begin position="1"/>
        <end position="12"/>
    </location>
</feature>
<feature type="region of interest" description="Disordered" evidence="1">
    <location>
        <begin position="74"/>
        <end position="152"/>
    </location>
</feature>
<organism evidence="2">
    <name type="scientific">Fusarium acuminatum CS5907</name>
    <dbReference type="NCBI Taxonomy" id="1318461"/>
    <lineage>
        <taxon>Eukaryota</taxon>
        <taxon>Fungi</taxon>
        <taxon>Dikarya</taxon>
        <taxon>Ascomycota</taxon>
        <taxon>Pezizomycotina</taxon>
        <taxon>Sordariomycetes</taxon>
        <taxon>Hypocreomycetidae</taxon>
        <taxon>Hypocreales</taxon>
        <taxon>Nectriaceae</taxon>
        <taxon>Fusarium</taxon>
        <taxon>Fusarium tricinctum species complex</taxon>
    </lineage>
</organism>
<accession>A0A090M9Q7</accession>
<dbReference type="AlphaFoldDB" id="A0A090M9Q7"/>
<evidence type="ECO:0000256" key="1">
    <source>
        <dbReference type="SAM" id="MobiDB-lite"/>
    </source>
</evidence>
<protein>
    <submittedName>
        <fullName evidence="2">WGS project CBMG000000000 data, contig CS5907-c002542</fullName>
    </submittedName>
</protein>
<feature type="compositionally biased region" description="Polar residues" evidence="1">
    <location>
        <begin position="86"/>
        <end position="95"/>
    </location>
</feature>
<gene>
    <name evidence="2" type="ORF">BN851_0114520</name>
</gene>